<feature type="non-terminal residue" evidence="1">
    <location>
        <position position="152"/>
    </location>
</feature>
<organism evidence="1">
    <name type="scientific">marine sediment metagenome</name>
    <dbReference type="NCBI Taxonomy" id="412755"/>
    <lineage>
        <taxon>unclassified sequences</taxon>
        <taxon>metagenomes</taxon>
        <taxon>ecological metagenomes</taxon>
    </lineage>
</organism>
<dbReference type="InterPro" id="IPR027417">
    <property type="entry name" value="P-loop_NTPase"/>
</dbReference>
<gene>
    <name evidence="1" type="ORF">S03H2_49797</name>
</gene>
<dbReference type="InterPro" id="IPR003724">
    <property type="entry name" value="CblAdoTrfase_CobA"/>
</dbReference>
<evidence type="ECO:0000313" key="1">
    <source>
        <dbReference type="EMBL" id="GAH74922.1"/>
    </source>
</evidence>
<dbReference type="GO" id="GO:0005524">
    <property type="term" value="F:ATP binding"/>
    <property type="evidence" value="ECO:0007669"/>
    <property type="project" value="InterPro"/>
</dbReference>
<accession>X1HZP7</accession>
<dbReference type="PIRSF" id="PIRSF015617">
    <property type="entry name" value="Adensltrnsf_CobA"/>
    <property type="match status" value="1"/>
</dbReference>
<dbReference type="AlphaFoldDB" id="X1HZP7"/>
<dbReference type="Gene3D" id="3.40.50.300">
    <property type="entry name" value="P-loop containing nucleotide triphosphate hydrolases"/>
    <property type="match status" value="1"/>
</dbReference>
<dbReference type="GO" id="GO:0008817">
    <property type="term" value="F:corrinoid adenosyltransferase activity"/>
    <property type="evidence" value="ECO:0007669"/>
    <property type="project" value="InterPro"/>
</dbReference>
<dbReference type="EMBL" id="BARU01031487">
    <property type="protein sequence ID" value="GAH74922.1"/>
    <property type="molecule type" value="Genomic_DNA"/>
</dbReference>
<dbReference type="PANTHER" id="PTHR46638">
    <property type="entry name" value="CORRINOID ADENOSYLTRANSFERASE"/>
    <property type="match status" value="1"/>
</dbReference>
<reference evidence="1" key="1">
    <citation type="journal article" date="2014" name="Front. Microbiol.">
        <title>High frequency of phylogenetically diverse reductive dehalogenase-homologous genes in deep subseafloor sedimentary metagenomes.</title>
        <authorList>
            <person name="Kawai M."/>
            <person name="Futagami T."/>
            <person name="Toyoda A."/>
            <person name="Takaki Y."/>
            <person name="Nishi S."/>
            <person name="Hori S."/>
            <person name="Arai W."/>
            <person name="Tsubouchi T."/>
            <person name="Morono Y."/>
            <person name="Uchiyama I."/>
            <person name="Ito T."/>
            <person name="Fujiyama A."/>
            <person name="Inagaki F."/>
            <person name="Takami H."/>
        </authorList>
    </citation>
    <scope>NUCLEOTIDE SEQUENCE</scope>
    <source>
        <strain evidence="1">Expedition CK06-06</strain>
    </source>
</reference>
<dbReference type="Pfam" id="PF02572">
    <property type="entry name" value="CobA_CobO_BtuR"/>
    <property type="match status" value="1"/>
</dbReference>
<comment type="caution">
    <text evidence="1">The sequence shown here is derived from an EMBL/GenBank/DDBJ whole genome shotgun (WGS) entry which is preliminary data.</text>
</comment>
<dbReference type="GO" id="GO:0009236">
    <property type="term" value="P:cobalamin biosynthetic process"/>
    <property type="evidence" value="ECO:0007669"/>
    <property type="project" value="InterPro"/>
</dbReference>
<proteinExistence type="predicted"/>
<dbReference type="SUPFAM" id="SSF52540">
    <property type="entry name" value="P-loop containing nucleoside triphosphate hydrolases"/>
    <property type="match status" value="1"/>
</dbReference>
<sequence length="152" mass="16545">MNTRGLIQVYTGDGKGKTTAALGLALRAVGQGMKVIVIQFIKGDRTCGEHLFAAQYHPFEIVQLNTGDSFTQSLEELRSTTKQTLAFAEKTILGGDYDVVILDEIFVAVNKGLVSTEQVLSLMSKKPEPMELILTGRGAPKEIMEQADLVTK</sequence>
<evidence type="ECO:0008006" key="2">
    <source>
        <dbReference type="Google" id="ProtNLM"/>
    </source>
</evidence>
<name>X1HZP7_9ZZZZ</name>
<protein>
    <recommendedName>
        <fullName evidence="2">Cob(I)yrinic acid a,c-diamide adenosyltransferase</fullName>
    </recommendedName>
</protein>
<dbReference type="PANTHER" id="PTHR46638:SF1">
    <property type="entry name" value="CORRINOID ADENOSYLTRANSFERASE"/>
    <property type="match status" value="1"/>
</dbReference>